<gene>
    <name evidence="9" type="ORF">FJTKL_01708</name>
</gene>
<keyword evidence="3" id="KW-0808">Transferase</keyword>
<dbReference type="Gene3D" id="1.10.1200.10">
    <property type="entry name" value="ACP-like"/>
    <property type="match status" value="1"/>
</dbReference>
<dbReference type="InterPro" id="IPR050091">
    <property type="entry name" value="PKS_NRPS_Biosynth_Enz"/>
</dbReference>
<dbReference type="CDD" id="cd00833">
    <property type="entry name" value="PKS"/>
    <property type="match status" value="1"/>
</dbReference>
<dbReference type="SUPFAM" id="SSF47336">
    <property type="entry name" value="ACP-like"/>
    <property type="match status" value="1"/>
</dbReference>
<dbReference type="SUPFAM" id="SSF53901">
    <property type="entry name" value="Thiolase-like"/>
    <property type="match status" value="1"/>
</dbReference>
<name>A0ABR4DZS5_9PEZI</name>
<dbReference type="InterPro" id="IPR018201">
    <property type="entry name" value="Ketoacyl_synth_AS"/>
</dbReference>
<evidence type="ECO:0000256" key="1">
    <source>
        <dbReference type="ARBA" id="ARBA00022450"/>
    </source>
</evidence>
<dbReference type="Pfam" id="PF00698">
    <property type="entry name" value="Acyl_transf_1"/>
    <property type="match status" value="1"/>
</dbReference>
<dbReference type="Gene3D" id="3.40.366.10">
    <property type="entry name" value="Malonyl-Coenzyme A Acyl Carrier Protein, domain 2"/>
    <property type="match status" value="2"/>
</dbReference>
<dbReference type="Pfam" id="PF02801">
    <property type="entry name" value="Ketoacyl-synt_C"/>
    <property type="match status" value="1"/>
</dbReference>
<dbReference type="InterPro" id="IPR030918">
    <property type="entry name" value="PT_fungal_PKS"/>
</dbReference>
<dbReference type="PROSITE" id="PS52019">
    <property type="entry name" value="PKS_MFAS_DH"/>
    <property type="match status" value="1"/>
</dbReference>
<evidence type="ECO:0000313" key="10">
    <source>
        <dbReference type="Proteomes" id="UP001600888"/>
    </source>
</evidence>
<feature type="region of interest" description="Disordered" evidence="5">
    <location>
        <begin position="1631"/>
        <end position="1683"/>
    </location>
</feature>
<feature type="active site" description="Proton donor; for dehydratase activity" evidence="4">
    <location>
        <position position="1517"/>
    </location>
</feature>
<evidence type="ECO:0000259" key="8">
    <source>
        <dbReference type="PROSITE" id="PS52019"/>
    </source>
</evidence>
<evidence type="ECO:0000259" key="6">
    <source>
        <dbReference type="PROSITE" id="PS50075"/>
    </source>
</evidence>
<dbReference type="InterPro" id="IPR016035">
    <property type="entry name" value="Acyl_Trfase/lysoPLipase"/>
</dbReference>
<feature type="domain" description="PKS/mFAS DH" evidence="8">
    <location>
        <begin position="1301"/>
        <end position="1605"/>
    </location>
</feature>
<dbReference type="PROSITE" id="PS50075">
    <property type="entry name" value="CARRIER"/>
    <property type="match status" value="1"/>
</dbReference>
<dbReference type="InterPro" id="IPR014031">
    <property type="entry name" value="Ketoacyl_synth_C"/>
</dbReference>
<dbReference type="InterPro" id="IPR009081">
    <property type="entry name" value="PP-bd_ACP"/>
</dbReference>
<evidence type="ECO:0008006" key="11">
    <source>
        <dbReference type="Google" id="ProtNLM"/>
    </source>
</evidence>
<evidence type="ECO:0000256" key="4">
    <source>
        <dbReference type="PROSITE-ProRule" id="PRU01363"/>
    </source>
</evidence>
<sequence length="1755" mass="192203">MTRAKVLYFSGEIPQGDPEGDQQELFRKLHLLSKERDHPILASFLESVTSAVRDECSRLSRSQRNLIPSFESVLDLTDHVLDLRKTSFGGAIERVLVLVFQLGSFIAYHEANPLEYDFLPCNTSLIARGPGLLSAAAISLSPRLSMIPSISEEITRVAFRFGTVVDQVCRSIEVSPDEINADGAWIYCAYGVDEEAAIEAVERFNIEKAYPETNVASIFNVDGKSVSIGGPPSTLKALFSESDFFKQAKVVPMKKVQGMWHTGRVYGKEKVRSIVPEIKSDHQMHLAVFSPITGSPIKPTQATPALEQIMEEMLTQRIRWDKTIQGVTLRLKQLSCDTTQLIAIQPSHYIESLLEHWRAEIPSMESSSLAMVPAIMDLALGRSPPRDAKSSKIAVVGMACRFPGGADDTEKFWELLVQGRDAHSPVPSERFNVETHVDPAGKKPNASKTPYGCFVNDPGQFDAMFFGMSPREAEQTDPMHRLALVTAYEAMESAGYVHGRGRVHTRRVGTFYGQASDDYREVNSGQDIKAYFIPGGCRAFAPGRINYFFKFWGPSFSVDTACSSSLAAIQAACTSLWSGDVDMALTGGLNIITNSDVYAGLSNGHFLSPTGNCKTWDESADGYCRADGVGSVVLKRLEDAEADNDNILGVVLSAATDHSAEAVSITHPHDVAQSFLYRQVARRAGIDPLSVGYVEMHGTGTQAGDTNEMRSVTDVFAPDGRRRNFPLHVGAVKANVGHGEAAAGVMGFMKTMLVLQKGLIPPHIGIKTRLNPALPGNLAERGVVIPYTATSWNTNSERKRLAMVNNFGAAGGNTSLIVEEPTPRPRAGEDTRQEHVITVSAKSALSLYENIKRLMDFVEHKSDVSVADVSYTLTARKSHYNYRVSVLATSRADIVKLLEPQVENSLTLIPHSGKQPHMAFAFTGQGTFYLGIGAQLYRDSTLFRQQLDQLDHLARRQSFPSFLSIVTGTCLPEEVSTVTMHLAIVCVEIALARLWGSYGITPSVVIGHSLGEYAALVVAGVLSDSAAVFLVGTRATLLTTACTSRTHAMLTVRTSVENVTKVAAGVPFEVACINGPNETVLGGPISDMKALSDSLAASGHRAILLDVPHAYHTSQMDPLLEEFVKRSQAIDFKKPRIPIISPQHSRALTEEEPVDISYLAASTRATVNFSGALESAWASGVISASTIWLEIGHHPTNTGFITRTLPSTRLACPSLHRDADNWTALAKALTALYAAGANIDWNEYHRPFEPTLRLVDVPTYAWNNKNYWIQYRGDWNLTKGRSDTGLVPSSHVQAHHSSSIHRIVSENFSATKAQVSAETSMTDPSLRDVIDGHAMNGYGVASSFLHADMAYTLATYVLQRGSKKFSASLGLNVTDFEYHEPVVRQRDTKSAQLIMTAAEADFDKMEVQIKFYNPATKHWYAHATVLCEDTAALLLDWTRQKKLVTSRIDALNAMAATGKANKLSTDLAYSLFGKLVRYSELYQTMQWVTLNQDEAVTEVVYPEDTSGTWVVPPHFIDGVASLPGFILNGGTHYDNKNNFFVTPSWKSMRFAKPLSPGGRYQAYVAMVPGGDGHSFDGDVYVLQDGEVVGLVEAIKFLEWPRLMLNRFFTPPEPLEKPPVLPLLEKWEQPHPAVPLTPPYSDRAESPPATDVHNSDSAPVLSTGSTTPLTLTPGPSRPSEMAEGTDLTRRALDLLAEELAVDIGLLTDEAQVSDLGLDSLMSLVMSTRFREELGIEIRDAFFLEISTIGDLKKMLQ</sequence>
<evidence type="ECO:0000313" key="9">
    <source>
        <dbReference type="EMBL" id="KAL2275649.1"/>
    </source>
</evidence>
<feature type="compositionally biased region" description="Low complexity" evidence="5">
    <location>
        <begin position="1660"/>
        <end position="1673"/>
    </location>
</feature>
<dbReference type="InterPro" id="IPR014043">
    <property type="entry name" value="Acyl_transferase_dom"/>
</dbReference>
<evidence type="ECO:0000256" key="3">
    <source>
        <dbReference type="ARBA" id="ARBA00022679"/>
    </source>
</evidence>
<dbReference type="InterPro" id="IPR049900">
    <property type="entry name" value="PKS_mFAS_DH"/>
</dbReference>
<dbReference type="PANTHER" id="PTHR43775">
    <property type="entry name" value="FATTY ACID SYNTHASE"/>
    <property type="match status" value="1"/>
</dbReference>
<dbReference type="InterPro" id="IPR032088">
    <property type="entry name" value="SAT"/>
</dbReference>
<evidence type="ECO:0000259" key="7">
    <source>
        <dbReference type="PROSITE" id="PS52004"/>
    </source>
</evidence>
<dbReference type="NCBIfam" id="TIGR04532">
    <property type="entry name" value="PT_fungal_PKS"/>
    <property type="match status" value="1"/>
</dbReference>
<feature type="region of interest" description="N-terminal hotdog fold" evidence="4">
    <location>
        <begin position="1301"/>
        <end position="1434"/>
    </location>
</feature>
<keyword evidence="2" id="KW-0597">Phosphoprotein</keyword>
<dbReference type="InterPro" id="IPR014030">
    <property type="entry name" value="Ketoacyl_synth_N"/>
</dbReference>
<dbReference type="Proteomes" id="UP001600888">
    <property type="component" value="Unassembled WGS sequence"/>
</dbReference>
<dbReference type="EMBL" id="JBAWTH010000129">
    <property type="protein sequence ID" value="KAL2275649.1"/>
    <property type="molecule type" value="Genomic_DNA"/>
</dbReference>
<feature type="domain" description="Ketosynthase family 3 (KS3)" evidence="7">
    <location>
        <begin position="390"/>
        <end position="820"/>
    </location>
</feature>
<proteinExistence type="predicted"/>
<feature type="region of interest" description="C-terminal hotdog fold" evidence="4">
    <location>
        <begin position="1459"/>
        <end position="1605"/>
    </location>
</feature>
<reference evidence="9 10" key="1">
    <citation type="submission" date="2024-03" db="EMBL/GenBank/DDBJ databases">
        <title>A high-quality draft genome sequence of Diaporthe vaccinii, a causative agent of upright dieback and viscid rot disease in cranberry plants.</title>
        <authorList>
            <person name="Sarrasin M."/>
            <person name="Lang B.F."/>
            <person name="Burger G."/>
        </authorList>
    </citation>
    <scope>NUCLEOTIDE SEQUENCE [LARGE SCALE GENOMIC DNA]</scope>
    <source>
        <strain evidence="9 10">IS7</strain>
    </source>
</reference>
<dbReference type="Pfam" id="PF00550">
    <property type="entry name" value="PP-binding"/>
    <property type="match status" value="1"/>
</dbReference>
<feature type="domain" description="Carrier" evidence="6">
    <location>
        <begin position="1681"/>
        <end position="1755"/>
    </location>
</feature>
<dbReference type="InterPro" id="IPR020841">
    <property type="entry name" value="PKS_Beta-ketoAc_synthase_dom"/>
</dbReference>
<dbReference type="InterPro" id="IPR016039">
    <property type="entry name" value="Thiolase-like"/>
</dbReference>
<dbReference type="InterPro" id="IPR016036">
    <property type="entry name" value="Malonyl_transacylase_ACP-bd"/>
</dbReference>
<keyword evidence="1" id="KW-0596">Phosphopantetheine</keyword>
<dbReference type="PANTHER" id="PTHR43775:SF37">
    <property type="entry name" value="SI:DKEY-61P9.11"/>
    <property type="match status" value="1"/>
</dbReference>
<feature type="active site" description="Proton acceptor; for dehydratase activity" evidence="4">
    <location>
        <position position="1333"/>
    </location>
</feature>
<dbReference type="Gene3D" id="3.30.70.3290">
    <property type="match status" value="1"/>
</dbReference>
<dbReference type="SMART" id="SM00827">
    <property type="entry name" value="PKS_AT"/>
    <property type="match status" value="1"/>
</dbReference>
<dbReference type="SUPFAM" id="SSF55048">
    <property type="entry name" value="Probable ACP-binding domain of malonyl-CoA ACP transacylase"/>
    <property type="match status" value="1"/>
</dbReference>
<evidence type="ECO:0000256" key="5">
    <source>
        <dbReference type="SAM" id="MobiDB-lite"/>
    </source>
</evidence>
<dbReference type="SUPFAM" id="SSF52151">
    <property type="entry name" value="FabD/lysophospholipase-like"/>
    <property type="match status" value="1"/>
</dbReference>
<dbReference type="PROSITE" id="PS52004">
    <property type="entry name" value="KS3_2"/>
    <property type="match status" value="1"/>
</dbReference>
<keyword evidence="10" id="KW-1185">Reference proteome</keyword>
<dbReference type="InterPro" id="IPR001227">
    <property type="entry name" value="Ac_transferase_dom_sf"/>
</dbReference>
<dbReference type="Gene3D" id="3.10.129.110">
    <property type="entry name" value="Polyketide synthase dehydratase"/>
    <property type="match status" value="1"/>
</dbReference>
<comment type="caution">
    <text evidence="9">The sequence shown here is derived from an EMBL/GenBank/DDBJ whole genome shotgun (WGS) entry which is preliminary data.</text>
</comment>
<accession>A0ABR4DZS5</accession>
<dbReference type="PROSITE" id="PS00606">
    <property type="entry name" value="KS3_1"/>
    <property type="match status" value="1"/>
</dbReference>
<dbReference type="Pfam" id="PF22621">
    <property type="entry name" value="CurL-like_PKS_C"/>
    <property type="match status" value="1"/>
</dbReference>
<dbReference type="Pfam" id="PF16073">
    <property type="entry name" value="SAT"/>
    <property type="match status" value="1"/>
</dbReference>
<organism evidence="9 10">
    <name type="scientific">Diaporthe vaccinii</name>
    <dbReference type="NCBI Taxonomy" id="105482"/>
    <lineage>
        <taxon>Eukaryota</taxon>
        <taxon>Fungi</taxon>
        <taxon>Dikarya</taxon>
        <taxon>Ascomycota</taxon>
        <taxon>Pezizomycotina</taxon>
        <taxon>Sordariomycetes</taxon>
        <taxon>Sordariomycetidae</taxon>
        <taxon>Diaporthales</taxon>
        <taxon>Diaporthaceae</taxon>
        <taxon>Diaporthe</taxon>
        <taxon>Diaporthe eres species complex</taxon>
    </lineage>
</organism>
<dbReference type="Pfam" id="PF00109">
    <property type="entry name" value="ketoacyl-synt"/>
    <property type="match status" value="1"/>
</dbReference>
<dbReference type="InterPro" id="IPR036736">
    <property type="entry name" value="ACP-like_sf"/>
</dbReference>
<dbReference type="SMART" id="SM00825">
    <property type="entry name" value="PKS_KS"/>
    <property type="match status" value="1"/>
</dbReference>
<evidence type="ECO:0000256" key="2">
    <source>
        <dbReference type="ARBA" id="ARBA00022553"/>
    </source>
</evidence>
<dbReference type="Gene3D" id="3.40.47.10">
    <property type="match status" value="1"/>
</dbReference>
<protein>
    <recommendedName>
        <fullName evidence="11">Polyketide synthase</fullName>
    </recommendedName>
</protein>
<dbReference type="InterPro" id="IPR042104">
    <property type="entry name" value="PKS_dehydratase_sf"/>
</dbReference>